<sequence length="104" mass="11834">MWKRDRGEKRESETGASADLCNTVVDEMYPVHEDLMTHVPYAAPTQPLHCRDPIVRVDQEFNARKIGEVNLRPKHCLENTDVSKRSHSSEFRSVEVAERSGNAA</sequence>
<evidence type="ECO:0000313" key="2">
    <source>
        <dbReference type="EMBL" id="KAK2862751.1"/>
    </source>
</evidence>
<name>A0AA88NSH2_CHASR</name>
<accession>A0AA88NSH2</accession>
<protein>
    <submittedName>
        <fullName evidence="2">Uncharacterized protein</fullName>
    </submittedName>
</protein>
<dbReference type="Proteomes" id="UP001187415">
    <property type="component" value="Unassembled WGS sequence"/>
</dbReference>
<feature type="region of interest" description="Disordered" evidence="1">
    <location>
        <begin position="80"/>
        <end position="104"/>
    </location>
</feature>
<evidence type="ECO:0000256" key="1">
    <source>
        <dbReference type="SAM" id="MobiDB-lite"/>
    </source>
</evidence>
<gene>
    <name evidence="2" type="ORF">Q5P01_002284</name>
</gene>
<keyword evidence="3" id="KW-1185">Reference proteome</keyword>
<dbReference type="EMBL" id="JAUPFM010000001">
    <property type="protein sequence ID" value="KAK2862751.1"/>
    <property type="molecule type" value="Genomic_DNA"/>
</dbReference>
<proteinExistence type="predicted"/>
<comment type="caution">
    <text evidence="2">The sequence shown here is derived from an EMBL/GenBank/DDBJ whole genome shotgun (WGS) entry which is preliminary data.</text>
</comment>
<reference evidence="2" key="1">
    <citation type="submission" date="2023-07" db="EMBL/GenBank/DDBJ databases">
        <title>Chromosome-level Genome Assembly of Striped Snakehead (Channa striata).</title>
        <authorList>
            <person name="Liu H."/>
        </authorList>
    </citation>
    <scope>NUCLEOTIDE SEQUENCE</scope>
    <source>
        <strain evidence="2">Gz</strain>
        <tissue evidence="2">Muscle</tissue>
    </source>
</reference>
<evidence type="ECO:0000313" key="3">
    <source>
        <dbReference type="Proteomes" id="UP001187415"/>
    </source>
</evidence>
<feature type="compositionally biased region" description="Basic and acidic residues" evidence="1">
    <location>
        <begin position="80"/>
        <end position="98"/>
    </location>
</feature>
<dbReference type="AlphaFoldDB" id="A0AA88NSH2"/>
<organism evidence="2 3">
    <name type="scientific">Channa striata</name>
    <name type="common">Snakehead murrel</name>
    <name type="synonym">Ophicephalus striatus</name>
    <dbReference type="NCBI Taxonomy" id="64152"/>
    <lineage>
        <taxon>Eukaryota</taxon>
        <taxon>Metazoa</taxon>
        <taxon>Chordata</taxon>
        <taxon>Craniata</taxon>
        <taxon>Vertebrata</taxon>
        <taxon>Euteleostomi</taxon>
        <taxon>Actinopterygii</taxon>
        <taxon>Neopterygii</taxon>
        <taxon>Teleostei</taxon>
        <taxon>Neoteleostei</taxon>
        <taxon>Acanthomorphata</taxon>
        <taxon>Anabantaria</taxon>
        <taxon>Anabantiformes</taxon>
        <taxon>Channoidei</taxon>
        <taxon>Channidae</taxon>
        <taxon>Channa</taxon>
    </lineage>
</organism>